<dbReference type="FunFam" id="1.10.3810.10:FF:000001">
    <property type="entry name" value="Penicillin-binding protein 1A"/>
    <property type="match status" value="1"/>
</dbReference>
<evidence type="ECO:0000256" key="3">
    <source>
        <dbReference type="ARBA" id="ARBA00007739"/>
    </source>
</evidence>
<keyword evidence="14" id="KW-0511">Multifunctional enzyme</keyword>
<evidence type="ECO:0000259" key="18">
    <source>
        <dbReference type="Pfam" id="PF00905"/>
    </source>
</evidence>
<dbReference type="GO" id="GO:0008955">
    <property type="term" value="F:peptidoglycan glycosyltransferase activity"/>
    <property type="evidence" value="ECO:0007669"/>
    <property type="project" value="UniProtKB-EC"/>
</dbReference>
<dbReference type="Gene3D" id="1.10.3810.10">
    <property type="entry name" value="Biosynthetic peptidoglycan transglycosylase-like"/>
    <property type="match status" value="1"/>
</dbReference>
<evidence type="ECO:0000313" key="21">
    <source>
        <dbReference type="Proteomes" id="UP000051012"/>
    </source>
</evidence>
<keyword evidence="12" id="KW-1133">Transmembrane helix</keyword>
<evidence type="ECO:0000256" key="6">
    <source>
        <dbReference type="ARBA" id="ARBA00022676"/>
    </source>
</evidence>
<feature type="domain" description="Glycosyl transferase family 51" evidence="19">
    <location>
        <begin position="44"/>
        <end position="217"/>
    </location>
</feature>
<keyword evidence="13" id="KW-0472">Membrane</keyword>
<dbReference type="InterPro" id="IPR023346">
    <property type="entry name" value="Lysozyme-like_dom_sf"/>
</dbReference>
<evidence type="ECO:0000256" key="17">
    <source>
        <dbReference type="ARBA" id="ARBA00049902"/>
    </source>
</evidence>
<dbReference type="GO" id="GO:0006508">
    <property type="term" value="P:proteolysis"/>
    <property type="evidence" value="ECO:0007669"/>
    <property type="project" value="UniProtKB-KW"/>
</dbReference>
<evidence type="ECO:0000256" key="15">
    <source>
        <dbReference type="ARBA" id="ARBA00023316"/>
    </source>
</evidence>
<dbReference type="PATRIC" id="fig|1703772.3.peg.1639"/>
<comment type="caution">
    <text evidence="20">The sequence shown here is derived from an EMBL/GenBank/DDBJ whole genome shotgun (WGS) entry which is preliminary data.</text>
</comment>
<dbReference type="SUPFAM" id="SSF56601">
    <property type="entry name" value="beta-lactamase/transpeptidase-like"/>
    <property type="match status" value="1"/>
</dbReference>
<dbReference type="GO" id="GO:0009252">
    <property type="term" value="P:peptidoglycan biosynthetic process"/>
    <property type="evidence" value="ECO:0007669"/>
    <property type="project" value="UniProtKB-KW"/>
</dbReference>
<dbReference type="EMBL" id="LJNI01000055">
    <property type="protein sequence ID" value="KPJ72794.1"/>
    <property type="molecule type" value="Genomic_DNA"/>
</dbReference>
<gene>
    <name evidence="20" type="ORF">AMJ52_05215</name>
</gene>
<dbReference type="Pfam" id="PF00905">
    <property type="entry name" value="Transpeptidase"/>
    <property type="match status" value="1"/>
</dbReference>
<evidence type="ECO:0000313" key="20">
    <source>
        <dbReference type="EMBL" id="KPJ72794.1"/>
    </source>
</evidence>
<evidence type="ECO:0000256" key="9">
    <source>
        <dbReference type="ARBA" id="ARBA00022801"/>
    </source>
</evidence>
<sequence length="678" mass="76158">MVFPLLLGIGVGIYMSIIVDLPPAESISFFTPPVATKVFDNNNNLITEFFIERRELTDIEQVPSYLKDGLICIEDRQFYKHWGVDILGLIRALFTNLLHLRVIQGGSTITMQLARNMFLTLEQTMLRKLKEMALAIRIERVYTKDEILEKYFNQINFGQGRYGVATAAKYYFDKDISELSLDECALLIAIAKSPERYSPHKHPEKAQQRRDFVLTQMFKNHVITEQEYEAAVNTPLSVVEYKEDNVVGRYFLEEVRRYLELKYGPEFLYRSGARIYTTMDIEIQKTAEKILEKHLTQIEKDYKFENTKAKFDSLGLSDTITASPYLQDALVILDYHTGEVKALIGGRDFSQSKFNRATQARRQAGSAFKVFVYTAAVDNGFTPADIVLDLPIVLEIPGVDSIYRPANYDRRFLGPITVRKALALSRNLAAVRLIRNIGPELVAKYAHDLGVESPLLPVVSLALGSCEVNLLEMVSAMGTIAALGERVQPILIRKITNREGTIIEINEPLPETRLSPRTSYIMINLMRAVVAGGTGYRIQQYYSGPAAGKTGTTNNYSDAWFVGFTPKYACGVWVGYDNNDRIFRGATGGVVSAPIWGELMAAIDPNPTEQFPKPSGLITCTVCSETGLLARESCPKTREEVFVVGTAPSDSCDLHGFDTYIDYHNDFDKIDPSVLEGY</sequence>
<keyword evidence="6" id="KW-0328">Glycosyltransferase</keyword>
<name>A0A0S7YE03_UNCT6</name>
<accession>A0A0S7YE03</accession>
<proteinExistence type="inferred from homology"/>
<dbReference type="GO" id="GO:0008360">
    <property type="term" value="P:regulation of cell shape"/>
    <property type="evidence" value="ECO:0007669"/>
    <property type="project" value="UniProtKB-KW"/>
</dbReference>
<dbReference type="GO" id="GO:0071555">
    <property type="term" value="P:cell wall organization"/>
    <property type="evidence" value="ECO:0007669"/>
    <property type="project" value="UniProtKB-KW"/>
</dbReference>
<keyword evidence="11" id="KW-0573">Peptidoglycan synthesis</keyword>
<dbReference type="InterPro" id="IPR001264">
    <property type="entry name" value="Glyco_trans_51"/>
</dbReference>
<comment type="similarity">
    <text evidence="2">In the C-terminal section; belongs to the transpeptidase family.</text>
</comment>
<dbReference type="NCBIfam" id="TIGR02074">
    <property type="entry name" value="PBP_1a_fam"/>
    <property type="match status" value="1"/>
</dbReference>
<dbReference type="InterPro" id="IPR050396">
    <property type="entry name" value="Glycosyltr_51/Transpeptidase"/>
</dbReference>
<organism evidence="20 21">
    <name type="scientific">candidate division TA06 bacterium DG_78</name>
    <dbReference type="NCBI Taxonomy" id="1703772"/>
    <lineage>
        <taxon>Bacteria</taxon>
        <taxon>Bacteria division TA06</taxon>
    </lineage>
</organism>
<evidence type="ECO:0000256" key="5">
    <source>
        <dbReference type="ARBA" id="ARBA00022670"/>
    </source>
</evidence>
<comment type="catalytic activity">
    <reaction evidence="17">
        <text>[GlcNAc-(1-&gt;4)-Mur2Ac(oyl-L-Ala-gamma-D-Glu-L-Lys-D-Ala-D-Ala)](n)-di-trans,octa-cis-undecaprenyl diphosphate + beta-D-GlcNAc-(1-&gt;4)-Mur2Ac(oyl-L-Ala-gamma-D-Glu-L-Lys-D-Ala-D-Ala)-di-trans,octa-cis-undecaprenyl diphosphate = [GlcNAc-(1-&gt;4)-Mur2Ac(oyl-L-Ala-gamma-D-Glu-L-Lys-D-Ala-D-Ala)](n+1)-di-trans,octa-cis-undecaprenyl diphosphate + di-trans,octa-cis-undecaprenyl diphosphate + H(+)</text>
        <dbReference type="Rhea" id="RHEA:23708"/>
        <dbReference type="Rhea" id="RHEA-COMP:9602"/>
        <dbReference type="Rhea" id="RHEA-COMP:9603"/>
        <dbReference type="ChEBI" id="CHEBI:15378"/>
        <dbReference type="ChEBI" id="CHEBI:58405"/>
        <dbReference type="ChEBI" id="CHEBI:60033"/>
        <dbReference type="ChEBI" id="CHEBI:78435"/>
        <dbReference type="EC" id="2.4.99.28"/>
    </reaction>
</comment>
<dbReference type="SUPFAM" id="SSF53955">
    <property type="entry name" value="Lysozyme-like"/>
    <property type="match status" value="1"/>
</dbReference>
<evidence type="ECO:0000256" key="14">
    <source>
        <dbReference type="ARBA" id="ARBA00023268"/>
    </source>
</evidence>
<dbReference type="GO" id="GO:0030288">
    <property type="term" value="C:outer membrane-bounded periplasmic space"/>
    <property type="evidence" value="ECO:0007669"/>
    <property type="project" value="TreeGrafter"/>
</dbReference>
<evidence type="ECO:0000256" key="7">
    <source>
        <dbReference type="ARBA" id="ARBA00022679"/>
    </source>
</evidence>
<keyword evidence="7" id="KW-0808">Transferase</keyword>
<keyword evidence="5" id="KW-0645">Protease</keyword>
<evidence type="ECO:0000256" key="12">
    <source>
        <dbReference type="ARBA" id="ARBA00022989"/>
    </source>
</evidence>
<evidence type="ECO:0000256" key="1">
    <source>
        <dbReference type="ARBA" id="ARBA00004370"/>
    </source>
</evidence>
<dbReference type="GO" id="GO:0008658">
    <property type="term" value="F:penicillin binding"/>
    <property type="evidence" value="ECO:0007669"/>
    <property type="project" value="InterPro"/>
</dbReference>
<keyword evidence="10" id="KW-0133">Cell shape</keyword>
<keyword evidence="8" id="KW-0812">Transmembrane</keyword>
<comment type="subcellular location">
    <subcellularLocation>
        <location evidence="1">Membrane</location>
    </subcellularLocation>
</comment>
<evidence type="ECO:0000256" key="11">
    <source>
        <dbReference type="ARBA" id="ARBA00022984"/>
    </source>
</evidence>
<feature type="domain" description="Penicillin-binding protein transpeptidase" evidence="18">
    <location>
        <begin position="330"/>
        <end position="600"/>
    </location>
</feature>
<protein>
    <submittedName>
        <fullName evidence="20">Uncharacterized protein</fullName>
    </submittedName>
</protein>
<evidence type="ECO:0000259" key="19">
    <source>
        <dbReference type="Pfam" id="PF00912"/>
    </source>
</evidence>
<dbReference type="GO" id="GO:0009002">
    <property type="term" value="F:serine-type D-Ala-D-Ala carboxypeptidase activity"/>
    <property type="evidence" value="ECO:0007669"/>
    <property type="project" value="UniProtKB-EC"/>
</dbReference>
<evidence type="ECO:0000256" key="2">
    <source>
        <dbReference type="ARBA" id="ARBA00007090"/>
    </source>
</evidence>
<dbReference type="PANTHER" id="PTHR32282:SF27">
    <property type="entry name" value="PENICILLIN-BINDING PROTEIN 1A"/>
    <property type="match status" value="1"/>
</dbReference>
<evidence type="ECO:0000256" key="13">
    <source>
        <dbReference type="ARBA" id="ARBA00023136"/>
    </source>
</evidence>
<evidence type="ECO:0000256" key="8">
    <source>
        <dbReference type="ARBA" id="ARBA00022692"/>
    </source>
</evidence>
<dbReference type="InterPro" id="IPR012338">
    <property type="entry name" value="Beta-lactam/transpept-like"/>
</dbReference>
<dbReference type="AlphaFoldDB" id="A0A0S7YE03"/>
<comment type="similarity">
    <text evidence="3">In the N-terminal section; belongs to the glycosyltransferase 51 family.</text>
</comment>
<dbReference type="InterPro" id="IPR036950">
    <property type="entry name" value="PBP_transglycosylase"/>
</dbReference>
<dbReference type="Gene3D" id="3.40.710.10">
    <property type="entry name" value="DD-peptidase/beta-lactamase superfamily"/>
    <property type="match status" value="1"/>
</dbReference>
<evidence type="ECO:0000256" key="10">
    <source>
        <dbReference type="ARBA" id="ARBA00022960"/>
    </source>
</evidence>
<keyword evidence="4" id="KW-0121">Carboxypeptidase</keyword>
<comment type="catalytic activity">
    <reaction evidence="16">
        <text>Preferential cleavage: (Ac)2-L-Lys-D-Ala-|-D-Ala. Also transpeptidation of peptidyl-alanyl moieties that are N-acyl substituents of D-alanine.</text>
        <dbReference type="EC" id="3.4.16.4"/>
    </reaction>
</comment>
<dbReference type="PANTHER" id="PTHR32282">
    <property type="entry name" value="BINDING PROTEIN TRANSPEPTIDASE, PUTATIVE-RELATED"/>
    <property type="match status" value="1"/>
</dbReference>
<reference evidence="20 21" key="1">
    <citation type="journal article" date="2015" name="Microbiome">
        <title>Genomic resolution of linkages in carbon, nitrogen, and sulfur cycling among widespread estuary sediment bacteria.</title>
        <authorList>
            <person name="Baker B.J."/>
            <person name="Lazar C.S."/>
            <person name="Teske A.P."/>
            <person name="Dick G.J."/>
        </authorList>
    </citation>
    <scope>NUCLEOTIDE SEQUENCE [LARGE SCALE GENOMIC DNA]</scope>
    <source>
        <strain evidence="20">DG_78</strain>
    </source>
</reference>
<keyword evidence="9" id="KW-0378">Hydrolase</keyword>
<dbReference type="Pfam" id="PF00912">
    <property type="entry name" value="Transgly"/>
    <property type="match status" value="1"/>
</dbReference>
<keyword evidence="15" id="KW-0961">Cell wall biogenesis/degradation</keyword>
<dbReference type="InterPro" id="IPR001460">
    <property type="entry name" value="PCN-bd_Tpept"/>
</dbReference>
<evidence type="ECO:0000256" key="4">
    <source>
        <dbReference type="ARBA" id="ARBA00022645"/>
    </source>
</evidence>
<dbReference type="GO" id="GO:0016020">
    <property type="term" value="C:membrane"/>
    <property type="evidence" value="ECO:0007669"/>
    <property type="project" value="UniProtKB-SubCell"/>
</dbReference>
<evidence type="ECO:0000256" key="16">
    <source>
        <dbReference type="ARBA" id="ARBA00034000"/>
    </source>
</evidence>
<dbReference type="Proteomes" id="UP000051012">
    <property type="component" value="Unassembled WGS sequence"/>
</dbReference>